<dbReference type="InterPro" id="IPR000195">
    <property type="entry name" value="Rab-GAP-TBC_dom"/>
</dbReference>
<dbReference type="PANTHER" id="PTHR47219">
    <property type="entry name" value="RAB GTPASE-ACTIVATING PROTEIN 1-LIKE"/>
    <property type="match status" value="1"/>
</dbReference>
<dbReference type="PANTHER" id="PTHR47219:SF20">
    <property type="entry name" value="TBC1 DOMAIN FAMILY MEMBER 2B"/>
    <property type="match status" value="1"/>
</dbReference>
<feature type="coiled-coil region" evidence="1">
    <location>
        <begin position="608"/>
        <end position="721"/>
    </location>
</feature>
<feature type="domain" description="Rab-GAP TBC" evidence="3">
    <location>
        <begin position="270"/>
        <end position="480"/>
    </location>
</feature>
<dbReference type="EMBL" id="JABTTQ020000012">
    <property type="protein sequence ID" value="KAK6144876.1"/>
    <property type="molecule type" value="Genomic_DNA"/>
</dbReference>
<organism evidence="4 5">
    <name type="scientific">Rehmannia glutinosa</name>
    <name type="common">Chinese foxglove</name>
    <dbReference type="NCBI Taxonomy" id="99300"/>
    <lineage>
        <taxon>Eukaryota</taxon>
        <taxon>Viridiplantae</taxon>
        <taxon>Streptophyta</taxon>
        <taxon>Embryophyta</taxon>
        <taxon>Tracheophyta</taxon>
        <taxon>Spermatophyta</taxon>
        <taxon>Magnoliopsida</taxon>
        <taxon>eudicotyledons</taxon>
        <taxon>Gunneridae</taxon>
        <taxon>Pentapetalae</taxon>
        <taxon>asterids</taxon>
        <taxon>lamiids</taxon>
        <taxon>Lamiales</taxon>
        <taxon>Orobanchaceae</taxon>
        <taxon>Rehmannieae</taxon>
        <taxon>Rehmannia</taxon>
    </lineage>
</organism>
<dbReference type="InterPro" id="IPR050302">
    <property type="entry name" value="Rab_GAP_TBC_domain"/>
</dbReference>
<dbReference type="SUPFAM" id="SSF47923">
    <property type="entry name" value="Ypt/Rab-GAP domain of gyp1p"/>
    <property type="match status" value="1"/>
</dbReference>
<evidence type="ECO:0000256" key="2">
    <source>
        <dbReference type="SAM" id="MobiDB-lite"/>
    </source>
</evidence>
<feature type="region of interest" description="Disordered" evidence="2">
    <location>
        <begin position="122"/>
        <end position="164"/>
    </location>
</feature>
<sequence>MKQNTTIFVHSRRVEASKTSEISGESKKDRSRHSVSLKRTKAIVEVGLRMKAKGAAVVVNPAAVVSFDHKSRDAYGFAVRPQHEEEVERSDRWKDFLERQSEWAQLPVNDSFETIKLNFESTNTTDDDCSKNDAEADDSNGQETKPKSLNEEKKEVPSATDGKVHRVQTWTEIRSSLRAIDDMMSSRVKEKASLTKRNNPDLGAGKQLPSIEEARPAKGASEEDSDEEFYDLERSESDSIQEIPPGDSMPTHSESLPPWKEELEILVQGGVPMALRGEIWQAFVGVRARRVEKYYQNLLSSDTKIEIKNNELEEKNHDTNIECMGVPEKWKGQIEKDLPRTFPGHPALDEDGRNALRRLLTAYARHNPSVGYCQAMNFFAGLLLLLMPEENAFWTLMGILDDYFDGYYSEEMIESQVDQLVLEELVREKFPKLGFKPSGLPGSAGGMGDWAVVSHNIYEYASMGKWKSCNAIPDCTCFNGVICLHGLPECSRKRLQELRNKHRPAVMAALEERSKGIRVWRDSQGLASNLYSFKQDSNSMIARTGKPEETDTVTNVNELNVSHLDASPANVDELYMSLNGEMEVDPAKDLQEQVVWLKVELCKLLEEKRSAELRAEELETALMEMVKQDNRRQLSARVEQLEREVSQLREALVDKHEQENAMLQILMRVEQEQRVTEDARIFAEQDAAAQRYAAQVLQEKYEEATTALAEMEKRAVMAESMLEATLQYQSGQHKALSSPRSIQQSNQDPSQDMPTRKISLLSRPFGLGWRDRNKQGNSSSVEDQNDGKSPKEGQSLSLEQEETNGHKVEKI</sequence>
<feature type="compositionally biased region" description="Basic and acidic residues" evidence="2">
    <location>
        <begin position="144"/>
        <end position="156"/>
    </location>
</feature>
<dbReference type="Gene3D" id="1.10.8.270">
    <property type="entry name" value="putative rabgap domain of human tbc1 domain family member 14 like domains"/>
    <property type="match status" value="1"/>
</dbReference>
<dbReference type="PROSITE" id="PS50086">
    <property type="entry name" value="TBC_RABGAP"/>
    <property type="match status" value="1"/>
</dbReference>
<reference evidence="4 5" key="1">
    <citation type="journal article" date="2021" name="Comput. Struct. Biotechnol. J.">
        <title>De novo genome assembly of the potent medicinal plant Rehmannia glutinosa using nanopore technology.</title>
        <authorList>
            <person name="Ma L."/>
            <person name="Dong C."/>
            <person name="Song C."/>
            <person name="Wang X."/>
            <person name="Zheng X."/>
            <person name="Niu Y."/>
            <person name="Chen S."/>
            <person name="Feng W."/>
        </authorList>
    </citation>
    <scope>NUCLEOTIDE SEQUENCE [LARGE SCALE GENOMIC DNA]</scope>
    <source>
        <strain evidence="4">DH-2019</strain>
    </source>
</reference>
<evidence type="ECO:0000313" key="5">
    <source>
        <dbReference type="Proteomes" id="UP001318860"/>
    </source>
</evidence>
<evidence type="ECO:0000256" key="1">
    <source>
        <dbReference type="SAM" id="Coils"/>
    </source>
</evidence>
<comment type="caution">
    <text evidence="4">The sequence shown here is derived from an EMBL/GenBank/DDBJ whole genome shotgun (WGS) entry which is preliminary data.</text>
</comment>
<dbReference type="InterPro" id="IPR035969">
    <property type="entry name" value="Rab-GAP_TBC_sf"/>
</dbReference>
<gene>
    <name evidence="4" type="ORF">DH2020_021696</name>
</gene>
<feature type="region of interest" description="Disordered" evidence="2">
    <location>
        <begin position="729"/>
        <end position="811"/>
    </location>
</feature>
<keyword evidence="5" id="KW-1185">Reference proteome</keyword>
<name>A0ABR0WB84_REHGL</name>
<protein>
    <recommendedName>
        <fullName evidence="3">Rab-GAP TBC domain-containing protein</fullName>
    </recommendedName>
</protein>
<dbReference type="SMART" id="SM00164">
    <property type="entry name" value="TBC"/>
    <property type="match status" value="1"/>
</dbReference>
<feature type="compositionally biased region" description="Basic and acidic residues" evidence="2">
    <location>
        <begin position="12"/>
        <end position="28"/>
    </location>
</feature>
<feature type="region of interest" description="Disordered" evidence="2">
    <location>
        <begin position="188"/>
        <end position="255"/>
    </location>
</feature>
<keyword evidence="1" id="KW-0175">Coiled coil</keyword>
<accession>A0ABR0WB84</accession>
<evidence type="ECO:0000313" key="4">
    <source>
        <dbReference type="EMBL" id="KAK6144876.1"/>
    </source>
</evidence>
<dbReference type="Proteomes" id="UP001318860">
    <property type="component" value="Unassembled WGS sequence"/>
</dbReference>
<feature type="compositionally biased region" description="Polar residues" evidence="2">
    <location>
        <begin position="738"/>
        <end position="753"/>
    </location>
</feature>
<feature type="region of interest" description="Disordered" evidence="2">
    <location>
        <begin position="1"/>
        <end position="34"/>
    </location>
</feature>
<proteinExistence type="predicted"/>
<evidence type="ECO:0000259" key="3">
    <source>
        <dbReference type="PROSITE" id="PS50086"/>
    </source>
</evidence>
<dbReference type="Pfam" id="PF00566">
    <property type="entry name" value="RabGAP-TBC"/>
    <property type="match status" value="1"/>
</dbReference>